<accession>A0A699K310</accession>
<sequence length="70" mass="7498">MGGSPYGGGYGAPEDAYLFTGAMHNVGGNSTVPSLGFDIRGSSRDSNFDISLLVIDLILELVLVMHYEFR</sequence>
<protein>
    <submittedName>
        <fullName evidence="1">Uncharacterized protein</fullName>
    </submittedName>
</protein>
<proteinExistence type="predicted"/>
<dbReference type="AlphaFoldDB" id="A0A699K310"/>
<feature type="non-terminal residue" evidence="1">
    <location>
        <position position="70"/>
    </location>
</feature>
<comment type="caution">
    <text evidence="1">The sequence shown here is derived from an EMBL/GenBank/DDBJ whole genome shotgun (WGS) entry which is preliminary data.</text>
</comment>
<name>A0A699K310_TANCI</name>
<organism evidence="1">
    <name type="scientific">Tanacetum cinerariifolium</name>
    <name type="common">Dalmatian daisy</name>
    <name type="synonym">Chrysanthemum cinerariifolium</name>
    <dbReference type="NCBI Taxonomy" id="118510"/>
    <lineage>
        <taxon>Eukaryota</taxon>
        <taxon>Viridiplantae</taxon>
        <taxon>Streptophyta</taxon>
        <taxon>Embryophyta</taxon>
        <taxon>Tracheophyta</taxon>
        <taxon>Spermatophyta</taxon>
        <taxon>Magnoliopsida</taxon>
        <taxon>eudicotyledons</taxon>
        <taxon>Gunneridae</taxon>
        <taxon>Pentapetalae</taxon>
        <taxon>asterids</taxon>
        <taxon>campanulids</taxon>
        <taxon>Asterales</taxon>
        <taxon>Asteraceae</taxon>
        <taxon>Asteroideae</taxon>
        <taxon>Anthemideae</taxon>
        <taxon>Anthemidinae</taxon>
        <taxon>Tanacetum</taxon>
    </lineage>
</organism>
<evidence type="ECO:0000313" key="1">
    <source>
        <dbReference type="EMBL" id="GFA66347.1"/>
    </source>
</evidence>
<reference evidence="1" key="1">
    <citation type="journal article" date="2019" name="Sci. Rep.">
        <title>Draft genome of Tanacetum cinerariifolium, the natural source of mosquito coil.</title>
        <authorList>
            <person name="Yamashiro T."/>
            <person name="Shiraishi A."/>
            <person name="Satake H."/>
            <person name="Nakayama K."/>
        </authorList>
    </citation>
    <scope>NUCLEOTIDE SEQUENCE</scope>
</reference>
<gene>
    <name evidence="1" type="ORF">Tci_638319</name>
</gene>
<dbReference type="EMBL" id="BKCJ010464492">
    <property type="protein sequence ID" value="GFA66347.1"/>
    <property type="molecule type" value="Genomic_DNA"/>
</dbReference>